<dbReference type="RefSeq" id="WP_078928094.1">
    <property type="nucleotide sequence ID" value="NZ_FUXX01000005.1"/>
</dbReference>
<evidence type="ECO:0000256" key="1">
    <source>
        <dbReference type="SAM" id="Phobius"/>
    </source>
</evidence>
<keyword evidence="1" id="KW-0812">Transmembrane</keyword>
<evidence type="ECO:0000313" key="2">
    <source>
        <dbReference type="EMBL" id="SKA58739.1"/>
    </source>
</evidence>
<organism evidence="2 3">
    <name type="scientific">Succinivibrio dextrinosolvens DSM 3072</name>
    <dbReference type="NCBI Taxonomy" id="1123324"/>
    <lineage>
        <taxon>Bacteria</taxon>
        <taxon>Pseudomonadati</taxon>
        <taxon>Pseudomonadota</taxon>
        <taxon>Gammaproteobacteria</taxon>
        <taxon>Aeromonadales</taxon>
        <taxon>Succinivibrionaceae</taxon>
        <taxon>Succinivibrio</taxon>
    </lineage>
</organism>
<keyword evidence="3" id="KW-1185">Reference proteome</keyword>
<sequence>MFKRNNQYKSSLEYEPLLPEESAFDSRNEKAMVIFMVIALLICGIGIVFSITFLSYIFFSGPVINLD</sequence>
<dbReference type="AlphaFoldDB" id="A0A1T4V1B9"/>
<reference evidence="3" key="1">
    <citation type="submission" date="2017-02" db="EMBL/GenBank/DDBJ databases">
        <authorList>
            <person name="Varghese N."/>
            <person name="Submissions S."/>
        </authorList>
    </citation>
    <scope>NUCLEOTIDE SEQUENCE [LARGE SCALE GENOMIC DNA]</scope>
    <source>
        <strain evidence="3">DSM 3072</strain>
    </source>
</reference>
<name>A0A1T4V1B9_9GAMM</name>
<keyword evidence="1" id="KW-0472">Membrane</keyword>
<dbReference type="Proteomes" id="UP000242432">
    <property type="component" value="Unassembled WGS sequence"/>
</dbReference>
<proteinExistence type="predicted"/>
<accession>A0A1T4V1B9</accession>
<dbReference type="EMBL" id="FUXX01000005">
    <property type="protein sequence ID" value="SKA58739.1"/>
    <property type="molecule type" value="Genomic_DNA"/>
</dbReference>
<protein>
    <submittedName>
        <fullName evidence="2">Uncharacterized protein</fullName>
    </submittedName>
</protein>
<gene>
    <name evidence="2" type="ORF">SAMN02745213_00523</name>
</gene>
<feature type="transmembrane region" description="Helical" evidence="1">
    <location>
        <begin position="33"/>
        <end position="59"/>
    </location>
</feature>
<evidence type="ECO:0000313" key="3">
    <source>
        <dbReference type="Proteomes" id="UP000242432"/>
    </source>
</evidence>
<keyword evidence="1" id="KW-1133">Transmembrane helix</keyword>